<evidence type="ECO:0000256" key="7">
    <source>
        <dbReference type="SAM" id="MobiDB-lite"/>
    </source>
</evidence>
<dbReference type="SUPFAM" id="SSF55931">
    <property type="entry name" value="Glutamine synthetase/guanido kinase"/>
    <property type="match status" value="1"/>
</dbReference>
<comment type="similarity">
    <text evidence="5 6">Belongs to the glutamate--cysteine ligase type 2 family. EgtA subfamily.</text>
</comment>
<dbReference type="NCBIfam" id="TIGR03444">
    <property type="entry name" value="EgtA_Cys_ligase"/>
    <property type="match status" value="1"/>
</dbReference>
<dbReference type="Gene3D" id="3.30.590.20">
    <property type="match status" value="1"/>
</dbReference>
<dbReference type="GO" id="GO:0016874">
    <property type="term" value="F:ligase activity"/>
    <property type="evidence" value="ECO:0007669"/>
    <property type="project" value="UniProtKB-KW"/>
</dbReference>
<evidence type="ECO:0000256" key="3">
    <source>
        <dbReference type="ARBA" id="ARBA00022840"/>
    </source>
</evidence>
<dbReference type="Proteomes" id="UP001500449">
    <property type="component" value="Unassembled WGS sequence"/>
</dbReference>
<comment type="catalytic activity">
    <reaction evidence="4 5 6">
        <text>L-cysteine + L-glutamate + ATP = gamma-L-glutamyl-L-cysteine + ADP + phosphate + H(+)</text>
        <dbReference type="Rhea" id="RHEA:13285"/>
        <dbReference type="ChEBI" id="CHEBI:15378"/>
        <dbReference type="ChEBI" id="CHEBI:29985"/>
        <dbReference type="ChEBI" id="CHEBI:30616"/>
        <dbReference type="ChEBI" id="CHEBI:35235"/>
        <dbReference type="ChEBI" id="CHEBI:43474"/>
        <dbReference type="ChEBI" id="CHEBI:58173"/>
        <dbReference type="ChEBI" id="CHEBI:456216"/>
        <dbReference type="EC" id="6.3.2.2"/>
    </reaction>
</comment>
<sequence>MTADGGIAPAGHAPAEVPHASTPHIPTPNTSASDTSAPDTSAPNPSPPLVSQPGAPQPTPARRAEGGTELRSREAAEAYIASVCFKHGPPRYVGVELEWLLRSAPDRPGGPAADLPALVRALGPHAPTGLDPSSPALPLPSGSLVTVEPGGQVELASPPIADLGELVAAVESDTAVLHSRLAAAGLFPEPRAADPVRPAHRVLRLPRYSAMERCLDRVGPHGRSGMCSTSAVQVALDAGERAGIADRWAGLHELGPVLVAAFANSPVMHGRATGWKSTRLATWLALDPVRTAPPTSLAGDPAQAWAERVVGTPLLCIRGEGEWRTPEHVTFADWAEGGLPGPPPTVDDLEYHVSTLFPPVRPRGFLEVRYVDGQQGADWQLPVAVLAALSASPSALDRAREICEPTRDRWTSAARHALADPVLARAARELFPLASAELAGLPGAPPALVARLAEITEGRVAAGRCPADDPLPGEPGVPAAPIPTTEGALP</sequence>
<reference evidence="8 9" key="1">
    <citation type="journal article" date="2019" name="Int. J. Syst. Evol. Microbiol.">
        <title>The Global Catalogue of Microorganisms (GCM) 10K type strain sequencing project: providing services to taxonomists for standard genome sequencing and annotation.</title>
        <authorList>
            <consortium name="The Broad Institute Genomics Platform"/>
            <consortium name="The Broad Institute Genome Sequencing Center for Infectious Disease"/>
            <person name="Wu L."/>
            <person name="Ma J."/>
        </authorList>
    </citation>
    <scope>NUCLEOTIDE SEQUENCE [LARGE SCALE GENOMIC DNA]</scope>
    <source>
        <strain evidence="8 9">JCM 16009</strain>
    </source>
</reference>
<dbReference type="EC" id="6.3.2.2" evidence="5"/>
<dbReference type="PANTHER" id="PTHR34378">
    <property type="entry name" value="GLUTAMATE--CYSTEINE LIGASE, CHLOROPLASTIC"/>
    <property type="match status" value="1"/>
</dbReference>
<organism evidence="8 9">
    <name type="scientific">Pseudonocardia ailaonensis</name>
    <dbReference type="NCBI Taxonomy" id="367279"/>
    <lineage>
        <taxon>Bacteria</taxon>
        <taxon>Bacillati</taxon>
        <taxon>Actinomycetota</taxon>
        <taxon>Actinomycetes</taxon>
        <taxon>Pseudonocardiales</taxon>
        <taxon>Pseudonocardiaceae</taxon>
        <taxon>Pseudonocardia</taxon>
    </lineage>
</organism>
<feature type="compositionally biased region" description="Low complexity" evidence="7">
    <location>
        <begin position="30"/>
        <end position="43"/>
    </location>
</feature>
<evidence type="ECO:0000313" key="8">
    <source>
        <dbReference type="EMBL" id="GAA1831380.1"/>
    </source>
</evidence>
<proteinExistence type="inferred from homology"/>
<comment type="caution">
    <text evidence="8">The sequence shown here is derived from an EMBL/GenBank/DDBJ whole genome shotgun (WGS) entry which is preliminary data.</text>
</comment>
<dbReference type="PIRSF" id="PIRSF017901">
    <property type="entry name" value="GCL"/>
    <property type="match status" value="1"/>
</dbReference>
<comment type="function">
    <text evidence="5">Catalyzes the synthesis of gamma-glutamylcysteine (gamma-GC). This compound is used as substrate for the biosynthesis of the low-molecular thiol compound ergothioneine.</text>
</comment>
<comment type="pathway">
    <text evidence="5">Amino-acid biosynthesis; ergothioneine biosynthesis.</text>
</comment>
<evidence type="ECO:0000256" key="2">
    <source>
        <dbReference type="ARBA" id="ARBA00022741"/>
    </source>
</evidence>
<dbReference type="InterPro" id="IPR017809">
    <property type="entry name" value="EgtA_Actinobacteria"/>
</dbReference>
<feature type="compositionally biased region" description="Pro residues" evidence="7">
    <location>
        <begin position="472"/>
        <end position="481"/>
    </location>
</feature>
<feature type="region of interest" description="Disordered" evidence="7">
    <location>
        <begin position="463"/>
        <end position="490"/>
    </location>
</feature>
<feature type="compositionally biased region" description="Pro residues" evidence="7">
    <location>
        <begin position="44"/>
        <end position="59"/>
    </location>
</feature>
<evidence type="ECO:0000256" key="4">
    <source>
        <dbReference type="ARBA" id="ARBA00048819"/>
    </source>
</evidence>
<keyword evidence="3 5" id="KW-0067">ATP-binding</keyword>
<accession>A0ABN2MLT0</accession>
<dbReference type="PANTHER" id="PTHR34378:SF1">
    <property type="entry name" value="GLUTAMATE--CYSTEINE LIGASE, CHLOROPLASTIC"/>
    <property type="match status" value="1"/>
</dbReference>
<feature type="region of interest" description="Disordered" evidence="7">
    <location>
        <begin position="1"/>
        <end position="70"/>
    </location>
</feature>
<evidence type="ECO:0000313" key="9">
    <source>
        <dbReference type="Proteomes" id="UP001500449"/>
    </source>
</evidence>
<evidence type="ECO:0000256" key="6">
    <source>
        <dbReference type="PIRNR" id="PIRNR017901"/>
    </source>
</evidence>
<evidence type="ECO:0000256" key="1">
    <source>
        <dbReference type="ARBA" id="ARBA00022598"/>
    </source>
</evidence>
<dbReference type="Pfam" id="PF04107">
    <property type="entry name" value="GCS2"/>
    <property type="match status" value="1"/>
</dbReference>
<dbReference type="InterPro" id="IPR014746">
    <property type="entry name" value="Gln_synth/guanido_kin_cat_dom"/>
</dbReference>
<gene>
    <name evidence="5 8" type="primary">egtA</name>
    <name evidence="8" type="ORF">GCM10009836_06650</name>
</gene>
<name>A0ABN2MLT0_9PSEU</name>
<dbReference type="InterPro" id="IPR035434">
    <property type="entry name" value="GCL_bact_plant"/>
</dbReference>
<evidence type="ECO:0000256" key="5">
    <source>
        <dbReference type="HAMAP-Rule" id="MF_02034"/>
    </source>
</evidence>
<dbReference type="HAMAP" id="MF_02034">
    <property type="entry name" value="EgtA"/>
    <property type="match status" value="1"/>
</dbReference>
<dbReference type="InterPro" id="IPR006336">
    <property type="entry name" value="GCS2"/>
</dbReference>
<keyword evidence="9" id="KW-1185">Reference proteome</keyword>
<dbReference type="EMBL" id="BAAAQK010000003">
    <property type="protein sequence ID" value="GAA1831380.1"/>
    <property type="molecule type" value="Genomic_DNA"/>
</dbReference>
<protein>
    <recommendedName>
        <fullName evidence="5">Glutamate--cysteine ligase EgtA</fullName>
        <ecNumber evidence="5">6.3.2.2</ecNumber>
    </recommendedName>
    <alternativeName>
        <fullName evidence="5">Gamma-glutamylcysteine synthase</fullName>
        <shortName evidence="5">GCS</shortName>
        <shortName evidence="5">Gamma-ECS</shortName>
    </alternativeName>
</protein>
<keyword evidence="1 5" id="KW-0436">Ligase</keyword>
<keyword evidence="2 5" id="KW-0547">Nucleotide-binding</keyword>